<dbReference type="Pfam" id="PF11391">
    <property type="entry name" value="DUF2798"/>
    <property type="match status" value="1"/>
</dbReference>
<dbReference type="RefSeq" id="WP_353304455.1">
    <property type="nucleotide sequence ID" value="NZ_BAABWN010000019.1"/>
</dbReference>
<gene>
    <name evidence="2" type="ORF">NBRC116591_39270</name>
</gene>
<keyword evidence="1" id="KW-0472">Membrane</keyword>
<feature type="transmembrane region" description="Helical" evidence="1">
    <location>
        <begin position="5"/>
        <end position="26"/>
    </location>
</feature>
<name>A0ABQ0AEP4_9GAMM</name>
<accession>A0ABQ0AEP4</accession>
<dbReference type="Proteomes" id="UP001465153">
    <property type="component" value="Unassembled WGS sequence"/>
</dbReference>
<feature type="transmembrane region" description="Helical" evidence="1">
    <location>
        <begin position="38"/>
        <end position="60"/>
    </location>
</feature>
<evidence type="ECO:0000313" key="3">
    <source>
        <dbReference type="Proteomes" id="UP001465153"/>
    </source>
</evidence>
<evidence type="ECO:0000313" key="2">
    <source>
        <dbReference type="EMBL" id="GAA6170114.1"/>
    </source>
</evidence>
<proteinExistence type="predicted"/>
<sequence length="74" mass="8158">MKHRILFTVLMSGMLSFFMTLWITYINIGVGSGFVSKWLFAFLLAWPAAGIISFVVSPIAQRITAAILGPVNSH</sequence>
<dbReference type="EMBL" id="BAABWN010000019">
    <property type="protein sequence ID" value="GAA6170114.1"/>
    <property type="molecule type" value="Genomic_DNA"/>
</dbReference>
<organism evidence="2 3">
    <name type="scientific">Sessilibacter corallicola</name>
    <dbReference type="NCBI Taxonomy" id="2904075"/>
    <lineage>
        <taxon>Bacteria</taxon>
        <taxon>Pseudomonadati</taxon>
        <taxon>Pseudomonadota</taxon>
        <taxon>Gammaproteobacteria</taxon>
        <taxon>Cellvibrionales</taxon>
        <taxon>Cellvibrionaceae</taxon>
        <taxon>Sessilibacter</taxon>
    </lineage>
</organism>
<reference evidence="2 3" key="1">
    <citation type="submission" date="2024-04" db="EMBL/GenBank/DDBJ databases">
        <title>Draft genome sequence of Sessilibacter corallicola NBRC 116591.</title>
        <authorList>
            <person name="Miyakawa T."/>
            <person name="Kusuya Y."/>
            <person name="Miura T."/>
        </authorList>
    </citation>
    <scope>NUCLEOTIDE SEQUENCE [LARGE SCALE GENOMIC DNA]</scope>
    <source>
        <strain evidence="2 3">KU-00831-HH</strain>
    </source>
</reference>
<dbReference type="InterPro" id="IPR021529">
    <property type="entry name" value="DUF2798"/>
</dbReference>
<comment type="caution">
    <text evidence="2">The sequence shown here is derived from an EMBL/GenBank/DDBJ whole genome shotgun (WGS) entry which is preliminary data.</text>
</comment>
<keyword evidence="1" id="KW-0812">Transmembrane</keyword>
<evidence type="ECO:0008006" key="4">
    <source>
        <dbReference type="Google" id="ProtNLM"/>
    </source>
</evidence>
<evidence type="ECO:0000256" key="1">
    <source>
        <dbReference type="SAM" id="Phobius"/>
    </source>
</evidence>
<protein>
    <recommendedName>
        <fullName evidence="4">DUF2798 domain-containing protein</fullName>
    </recommendedName>
</protein>
<keyword evidence="1" id="KW-1133">Transmembrane helix</keyword>
<keyword evidence="3" id="KW-1185">Reference proteome</keyword>